<accession>A0A2V1E2K7</accession>
<dbReference type="Proteomes" id="UP000244855">
    <property type="component" value="Unassembled WGS sequence"/>
</dbReference>
<dbReference type="InterPro" id="IPR036770">
    <property type="entry name" value="Ankyrin_rpt-contain_sf"/>
</dbReference>
<dbReference type="InterPro" id="IPR051070">
    <property type="entry name" value="NF-kappa-B_inhibitor"/>
</dbReference>
<evidence type="ECO:0000256" key="3">
    <source>
        <dbReference type="ARBA" id="ARBA00023242"/>
    </source>
</evidence>
<dbReference type="Pfam" id="PF12796">
    <property type="entry name" value="Ank_2"/>
    <property type="match status" value="1"/>
</dbReference>
<dbReference type="CDD" id="cd00067">
    <property type="entry name" value="GAL4"/>
    <property type="match status" value="1"/>
</dbReference>
<dbReference type="PANTHER" id="PTHR46680">
    <property type="entry name" value="NF-KAPPA-B INHIBITOR ALPHA"/>
    <property type="match status" value="1"/>
</dbReference>
<proteinExistence type="predicted"/>
<dbReference type="GO" id="GO:0005829">
    <property type="term" value="C:cytosol"/>
    <property type="evidence" value="ECO:0007669"/>
    <property type="project" value="TreeGrafter"/>
</dbReference>
<keyword evidence="1" id="KW-0677">Repeat</keyword>
<name>A0A2V1E2K7_9PLEO</name>
<feature type="repeat" description="ANK" evidence="4">
    <location>
        <begin position="355"/>
        <end position="387"/>
    </location>
</feature>
<dbReference type="GO" id="GO:0008270">
    <property type="term" value="F:zinc ion binding"/>
    <property type="evidence" value="ECO:0007669"/>
    <property type="project" value="InterPro"/>
</dbReference>
<dbReference type="Gene3D" id="1.25.40.20">
    <property type="entry name" value="Ankyrin repeat-containing domain"/>
    <property type="match status" value="1"/>
</dbReference>
<evidence type="ECO:0000256" key="1">
    <source>
        <dbReference type="ARBA" id="ARBA00022737"/>
    </source>
</evidence>
<evidence type="ECO:0000256" key="4">
    <source>
        <dbReference type="PROSITE-ProRule" id="PRU00023"/>
    </source>
</evidence>
<dbReference type="GO" id="GO:0051059">
    <property type="term" value="F:NF-kappaB binding"/>
    <property type="evidence" value="ECO:0007669"/>
    <property type="project" value="TreeGrafter"/>
</dbReference>
<organism evidence="6 7">
    <name type="scientific">Periconia macrospinosa</name>
    <dbReference type="NCBI Taxonomy" id="97972"/>
    <lineage>
        <taxon>Eukaryota</taxon>
        <taxon>Fungi</taxon>
        <taxon>Dikarya</taxon>
        <taxon>Ascomycota</taxon>
        <taxon>Pezizomycotina</taxon>
        <taxon>Dothideomycetes</taxon>
        <taxon>Pleosporomycetidae</taxon>
        <taxon>Pleosporales</taxon>
        <taxon>Massarineae</taxon>
        <taxon>Periconiaceae</taxon>
        <taxon>Periconia</taxon>
    </lineage>
</organism>
<dbReference type="AlphaFoldDB" id="A0A2V1E2K7"/>
<dbReference type="EMBL" id="KZ805326">
    <property type="protein sequence ID" value="PVI03894.1"/>
    <property type="molecule type" value="Genomic_DNA"/>
</dbReference>
<evidence type="ECO:0000256" key="2">
    <source>
        <dbReference type="ARBA" id="ARBA00023043"/>
    </source>
</evidence>
<dbReference type="GO" id="GO:0071356">
    <property type="term" value="P:cellular response to tumor necrosis factor"/>
    <property type="evidence" value="ECO:0007669"/>
    <property type="project" value="TreeGrafter"/>
</dbReference>
<dbReference type="PROSITE" id="PS50297">
    <property type="entry name" value="ANK_REP_REGION"/>
    <property type="match status" value="2"/>
</dbReference>
<protein>
    <submittedName>
        <fullName evidence="6">Ankyrin</fullName>
    </submittedName>
</protein>
<dbReference type="OrthoDB" id="539213at2759"/>
<dbReference type="SUPFAM" id="SSF48403">
    <property type="entry name" value="Ankyrin repeat"/>
    <property type="match status" value="1"/>
</dbReference>
<dbReference type="InterPro" id="IPR002110">
    <property type="entry name" value="Ankyrin_rpt"/>
</dbReference>
<feature type="compositionally biased region" description="Polar residues" evidence="5">
    <location>
        <begin position="68"/>
        <end position="86"/>
    </location>
</feature>
<keyword evidence="7" id="KW-1185">Reference proteome</keyword>
<keyword evidence="3" id="KW-0539">Nucleus</keyword>
<dbReference type="GO" id="GO:0000981">
    <property type="term" value="F:DNA-binding transcription factor activity, RNA polymerase II-specific"/>
    <property type="evidence" value="ECO:0007669"/>
    <property type="project" value="InterPro"/>
</dbReference>
<evidence type="ECO:0000256" key="5">
    <source>
        <dbReference type="SAM" id="MobiDB-lite"/>
    </source>
</evidence>
<dbReference type="InterPro" id="IPR001138">
    <property type="entry name" value="Zn2Cys6_DnaBD"/>
</dbReference>
<feature type="repeat" description="ANK" evidence="4">
    <location>
        <begin position="388"/>
        <end position="420"/>
    </location>
</feature>
<evidence type="ECO:0000313" key="7">
    <source>
        <dbReference type="Proteomes" id="UP000244855"/>
    </source>
</evidence>
<dbReference type="PROSITE" id="PS50088">
    <property type="entry name" value="ANK_REPEAT"/>
    <property type="match status" value="2"/>
</dbReference>
<sequence length="526" mass="59680">MSTPTLRDSQDGPLQKRRKLALVKCERCRLDKQKCLPVERVWPEKCSRCIFKGFPCSEGRRVNRNTKHNAATLATQLPTTGTSTPAEASDPSEFLETLKLRRTLLSYQKIMDMAMRCLVSLKNELVEPFLDEKRPKEYFEKRLSDSAYGEFVTFYNLLEIKISDTTVDLASTIPSPALPLGADVIHELIGQTAPNFLWETECPICYESYDEASLQSLQESKNICGEYLTRLSRVAGHFGVKKYHDHNQTYNLLVVEMKAIDSLIPLVEIEVESKLQDLDVFRKLPVISQSNIHFVPSELCRLMLGLRRYRTDCLGRTSLHQYLDYMGEFRIDHETTIKQILADGNPDLIDKRDILGRTALHIACQRGWLSIMQLLLLHGASVCMYTVCGILPLHYAAARGSLEACKMLLHPDAEYEVDDIYGPSGHSPLSYAIRAKSSEIVGMFLEGEPSYVTNEHIELGIRSNDAAIVRKLLDSSAPSYTQLRDALIEKDVPVQPHQWTMINQYYGYRLENVPVWLPSAGTELDL</sequence>
<dbReference type="STRING" id="97972.A0A2V1E2K7"/>
<feature type="region of interest" description="Disordered" evidence="5">
    <location>
        <begin position="67"/>
        <end position="90"/>
    </location>
</feature>
<reference evidence="6 7" key="1">
    <citation type="journal article" date="2018" name="Sci. Rep.">
        <title>Comparative genomics provides insights into the lifestyle and reveals functional heterogeneity of dark septate endophytic fungi.</title>
        <authorList>
            <person name="Knapp D.G."/>
            <person name="Nemeth J.B."/>
            <person name="Barry K."/>
            <person name="Hainaut M."/>
            <person name="Henrissat B."/>
            <person name="Johnson J."/>
            <person name="Kuo A."/>
            <person name="Lim J.H.P."/>
            <person name="Lipzen A."/>
            <person name="Nolan M."/>
            <person name="Ohm R.A."/>
            <person name="Tamas L."/>
            <person name="Grigoriev I.V."/>
            <person name="Spatafora J.W."/>
            <person name="Nagy L.G."/>
            <person name="Kovacs G.M."/>
        </authorList>
    </citation>
    <scope>NUCLEOTIDE SEQUENCE [LARGE SCALE GENOMIC DNA]</scope>
    <source>
        <strain evidence="6 7">DSE2036</strain>
    </source>
</reference>
<gene>
    <name evidence="6" type="ORF">DM02DRAFT_726167</name>
</gene>
<evidence type="ECO:0000313" key="6">
    <source>
        <dbReference type="EMBL" id="PVI03894.1"/>
    </source>
</evidence>
<keyword evidence="2 4" id="KW-0040">ANK repeat</keyword>
<dbReference type="SMART" id="SM00248">
    <property type="entry name" value="ANK"/>
    <property type="match status" value="4"/>
</dbReference>
<dbReference type="PANTHER" id="PTHR46680:SF3">
    <property type="entry name" value="NF-KAPPA-B INHIBITOR CACTUS"/>
    <property type="match status" value="1"/>
</dbReference>